<evidence type="ECO:0000313" key="3">
    <source>
        <dbReference type="Proteomes" id="UP000747399"/>
    </source>
</evidence>
<evidence type="ECO:0000256" key="1">
    <source>
        <dbReference type="SAM" id="MobiDB-lite"/>
    </source>
</evidence>
<feature type="compositionally biased region" description="Basic and acidic residues" evidence="1">
    <location>
        <begin position="659"/>
        <end position="674"/>
    </location>
</feature>
<dbReference type="Proteomes" id="UP000747399">
    <property type="component" value="Unassembled WGS sequence"/>
</dbReference>
<accession>A0A8J4AVK9</accession>
<dbReference type="EMBL" id="BNCO01000003">
    <property type="protein sequence ID" value="GIL46095.1"/>
    <property type="molecule type" value="Genomic_DNA"/>
</dbReference>
<sequence>MSVGQSTQLQNLRAGLHALAAALDDVEASLDLPGTTEAAADKGEEEEKDHEWLPTGLFSQRQAYITSAAFEGQHQLTLRRLCRPKRVAKRAVVPSVGASGQETPLARSRQDQNMYLAGANADDSWRIMISAPMPHNPEALATLLISGRLINPHTAMPAPLLAAAAREQQHQNQPKDRSCSGEDATHQSPSAPQQQQDDSLATWGKGPAVASVRCASEHDMAAALALNGRRLYSPSMTRNRADSWRPLTVLVQSWAPAASEGGQTGMPPAMVAPVSLSSCSPQGSRIRDTGPRLRRVVLTGLPGHMDIDDVIALFGTGVLLPGHYPTPQDRRFLLLCPDTAALSALMEWSGTRLPDKPLDALKQIIPRVNSWSTIHVEEDDGIQLTALMSQLMVSARVCGATADNIVATAAVRRQQHYPSVAGRFHPAELDEMDGMATAAPEAEGSLSGSGSGNLTARQTMKELTSEAVTAREGLCGGAVVGVLPSSGDKLRPHVATTATPAGPRAGHEPIKAVPPWHRSLEVPTGALSLDSVHDAAAAAERAESSRGASSSGLAARPAPRFRRAVHSASSQYATSSSAAGVYFGQGISAGHGFTGATAAAAVAARCACCPPPSFAGRSGCGGCDAGPTSWSGQAAVELLNKLLALGIEPAAGSSSQGAGHDDTGVTRETEDRMPFFRRNRKRMPVYPPPDDEDEAEEGSGEMMEQEADAGPGGDCRLIPAQAEPAQVEPAETAAADTESGEEVQNTSTTDPVAEEIHALQAQDMTSDE</sequence>
<reference evidence="2" key="1">
    <citation type="journal article" date="2021" name="Proc. Natl. Acad. Sci. U.S.A.">
        <title>Three genomes in the algal genus Volvox reveal the fate of a haploid sex-determining region after a transition to homothallism.</title>
        <authorList>
            <person name="Yamamoto K."/>
            <person name="Hamaji T."/>
            <person name="Kawai-Toyooka H."/>
            <person name="Matsuzaki R."/>
            <person name="Takahashi F."/>
            <person name="Nishimura Y."/>
            <person name="Kawachi M."/>
            <person name="Noguchi H."/>
            <person name="Minakuchi Y."/>
            <person name="Umen J.G."/>
            <person name="Toyoda A."/>
            <person name="Nozaki H."/>
        </authorList>
    </citation>
    <scope>NUCLEOTIDE SEQUENCE</scope>
    <source>
        <strain evidence="2">NIES-3780</strain>
    </source>
</reference>
<feature type="compositionally biased region" description="Low complexity" evidence="1">
    <location>
        <begin position="719"/>
        <end position="735"/>
    </location>
</feature>
<dbReference type="AlphaFoldDB" id="A0A8J4AVK9"/>
<organism evidence="2 3">
    <name type="scientific">Volvox africanus</name>
    <dbReference type="NCBI Taxonomy" id="51714"/>
    <lineage>
        <taxon>Eukaryota</taxon>
        <taxon>Viridiplantae</taxon>
        <taxon>Chlorophyta</taxon>
        <taxon>core chlorophytes</taxon>
        <taxon>Chlorophyceae</taxon>
        <taxon>CS clade</taxon>
        <taxon>Chlamydomonadales</taxon>
        <taxon>Volvocaceae</taxon>
        <taxon>Volvox</taxon>
    </lineage>
</organism>
<feature type="region of interest" description="Disordered" evidence="1">
    <location>
        <begin position="650"/>
        <end position="752"/>
    </location>
</feature>
<feature type="compositionally biased region" description="Basic and acidic residues" evidence="1">
    <location>
        <begin position="167"/>
        <end position="185"/>
    </location>
</feature>
<gene>
    <name evidence="2" type="ORF">Vafri_3156</name>
</gene>
<feature type="region of interest" description="Disordered" evidence="1">
    <location>
        <begin position="164"/>
        <end position="204"/>
    </location>
</feature>
<feature type="compositionally biased region" description="Low complexity" evidence="1">
    <location>
        <begin position="495"/>
        <end position="504"/>
    </location>
</feature>
<feature type="region of interest" description="Disordered" evidence="1">
    <location>
        <begin position="487"/>
        <end position="511"/>
    </location>
</feature>
<comment type="caution">
    <text evidence="2">The sequence shown here is derived from an EMBL/GenBank/DDBJ whole genome shotgun (WGS) entry which is preliminary data.</text>
</comment>
<name>A0A8J4AVK9_9CHLO</name>
<feature type="compositionally biased region" description="Acidic residues" evidence="1">
    <location>
        <begin position="689"/>
        <end position="707"/>
    </location>
</feature>
<proteinExistence type="predicted"/>
<feature type="region of interest" description="Disordered" evidence="1">
    <location>
        <begin position="538"/>
        <end position="557"/>
    </location>
</feature>
<protein>
    <submittedName>
        <fullName evidence="2">Uncharacterized protein</fullName>
    </submittedName>
</protein>
<feature type="compositionally biased region" description="Low complexity" evidence="1">
    <location>
        <begin position="187"/>
        <end position="199"/>
    </location>
</feature>
<keyword evidence="3" id="KW-1185">Reference proteome</keyword>
<evidence type="ECO:0000313" key="2">
    <source>
        <dbReference type="EMBL" id="GIL46095.1"/>
    </source>
</evidence>